<evidence type="ECO:0000313" key="3">
    <source>
        <dbReference type="Proteomes" id="UP001305779"/>
    </source>
</evidence>
<feature type="chain" id="PRO_5045200217" evidence="1">
    <location>
        <begin position="18"/>
        <end position="357"/>
    </location>
</feature>
<reference evidence="2 3" key="1">
    <citation type="journal article" date="2023" name="G3 (Bethesda)">
        <title>A chromosome-level genome assembly of Zasmidium syzygii isolated from banana leaves.</title>
        <authorList>
            <person name="van Westerhoven A.C."/>
            <person name="Mehrabi R."/>
            <person name="Talebi R."/>
            <person name="Steentjes M.B.F."/>
            <person name="Corcolon B."/>
            <person name="Chong P.A."/>
            <person name="Kema G.H.J."/>
            <person name="Seidl M.F."/>
        </authorList>
    </citation>
    <scope>NUCLEOTIDE SEQUENCE [LARGE SCALE GENOMIC DNA]</scope>
    <source>
        <strain evidence="2 3">P124</strain>
    </source>
</reference>
<feature type="signal peptide" evidence="1">
    <location>
        <begin position="1"/>
        <end position="17"/>
    </location>
</feature>
<proteinExistence type="predicted"/>
<keyword evidence="1" id="KW-0732">Signal</keyword>
<dbReference type="Proteomes" id="UP001305779">
    <property type="component" value="Unassembled WGS sequence"/>
</dbReference>
<comment type="caution">
    <text evidence="2">The sequence shown here is derived from an EMBL/GenBank/DDBJ whole genome shotgun (WGS) entry which is preliminary data.</text>
</comment>
<protein>
    <submittedName>
        <fullName evidence="2">Uncharacterized protein</fullName>
    </submittedName>
</protein>
<evidence type="ECO:0000256" key="1">
    <source>
        <dbReference type="SAM" id="SignalP"/>
    </source>
</evidence>
<gene>
    <name evidence="2" type="ORF">PRZ48_013198</name>
</gene>
<dbReference type="EMBL" id="JAXOVC010000011">
    <property type="protein sequence ID" value="KAK4495930.1"/>
    <property type="molecule type" value="Genomic_DNA"/>
</dbReference>
<keyword evidence="3" id="KW-1185">Reference proteome</keyword>
<name>A0ABR0E3F7_ZASCE</name>
<organism evidence="2 3">
    <name type="scientific">Zasmidium cellare</name>
    <name type="common">Wine cellar mold</name>
    <name type="synonym">Racodium cellare</name>
    <dbReference type="NCBI Taxonomy" id="395010"/>
    <lineage>
        <taxon>Eukaryota</taxon>
        <taxon>Fungi</taxon>
        <taxon>Dikarya</taxon>
        <taxon>Ascomycota</taxon>
        <taxon>Pezizomycotina</taxon>
        <taxon>Dothideomycetes</taxon>
        <taxon>Dothideomycetidae</taxon>
        <taxon>Mycosphaerellales</taxon>
        <taxon>Mycosphaerellaceae</taxon>
        <taxon>Zasmidium</taxon>
    </lineage>
</organism>
<evidence type="ECO:0000313" key="2">
    <source>
        <dbReference type="EMBL" id="KAK4495930.1"/>
    </source>
</evidence>
<sequence length="357" mass="36808">MSVAAISLLMLAVHSLAGPVAPSPTTYPSAPPAYITPSPDLAERADPLTTITFSTCTQTEDPDQDISGCVCSGFTEVFSWSVCSLGTLVTDVATATNPYIFSTTLPNNAIVAYETTTHYGGVTDGPPDGAGASTTIQAGTQLTVQMDPTSSVNVGWRTAAAEQSALYTAVSSALTVACPSATGDTITQCTDAPAVGGIQYLSHGGLETDGDLDIKVELVSYKDEWVRQALIQSIARGIVGQAAAPNNTWATDYQVPGSDPEYSYNWPTSSWSTVPGVWGSTVSIQSNETDGKVLVQDMVVALHFDPVGEAFECAIYSAVLSGIAALAVIPELGFIGGGGAGSLGRFGVTLGCDAPSW</sequence>
<accession>A0ABR0E3F7</accession>